<sequence>VVDDLHQDHPVIAIEGCRAFRFASILSYEIPANNISFTASAFITLEEWHVEKKTKAIKCYKSQELRRKSLGREPANLARIKALAQVRGSQIRVDYAEAFDIVRWIIK</sequence>
<dbReference type="InterPro" id="IPR024078">
    <property type="entry name" value="LmbE-like_dom_sf"/>
</dbReference>
<dbReference type="AlphaFoldDB" id="A0A0F8X1L1"/>
<comment type="caution">
    <text evidence="1">The sequence shown here is derived from an EMBL/GenBank/DDBJ whole genome shotgun (WGS) entry which is preliminary data.</text>
</comment>
<reference evidence="1" key="1">
    <citation type="journal article" date="2015" name="Nature">
        <title>Complex archaea that bridge the gap between prokaryotes and eukaryotes.</title>
        <authorList>
            <person name="Spang A."/>
            <person name="Saw J.H."/>
            <person name="Jorgensen S.L."/>
            <person name="Zaremba-Niedzwiedzka K."/>
            <person name="Martijn J."/>
            <person name="Lind A.E."/>
            <person name="van Eijk R."/>
            <person name="Schleper C."/>
            <person name="Guy L."/>
            <person name="Ettema T.J."/>
        </authorList>
    </citation>
    <scope>NUCLEOTIDE SEQUENCE</scope>
</reference>
<protein>
    <submittedName>
        <fullName evidence="1">Uncharacterized protein</fullName>
    </submittedName>
</protein>
<name>A0A0F8X1L1_9ZZZZ</name>
<dbReference type="EMBL" id="LAZR01061741">
    <property type="protein sequence ID" value="KKK62962.1"/>
    <property type="molecule type" value="Genomic_DNA"/>
</dbReference>
<dbReference type="Gene3D" id="3.40.50.10320">
    <property type="entry name" value="LmbE-like"/>
    <property type="match status" value="1"/>
</dbReference>
<gene>
    <name evidence="1" type="ORF">LCGC14_2999100</name>
</gene>
<proteinExistence type="predicted"/>
<feature type="non-terminal residue" evidence="1">
    <location>
        <position position="1"/>
    </location>
</feature>
<evidence type="ECO:0000313" key="1">
    <source>
        <dbReference type="EMBL" id="KKK62962.1"/>
    </source>
</evidence>
<organism evidence="1">
    <name type="scientific">marine sediment metagenome</name>
    <dbReference type="NCBI Taxonomy" id="412755"/>
    <lineage>
        <taxon>unclassified sequences</taxon>
        <taxon>metagenomes</taxon>
        <taxon>ecological metagenomes</taxon>
    </lineage>
</organism>
<accession>A0A0F8X1L1</accession>
<dbReference type="SUPFAM" id="SSF102588">
    <property type="entry name" value="LmbE-like"/>
    <property type="match status" value="1"/>
</dbReference>